<dbReference type="PANTHER" id="PTHR30600">
    <property type="entry name" value="CYTOCHROME C PEROXIDASE-RELATED"/>
    <property type="match status" value="1"/>
</dbReference>
<dbReference type="RefSeq" id="WP_184330111.1">
    <property type="nucleotide sequence ID" value="NZ_JACHHZ010000001.1"/>
</dbReference>
<evidence type="ECO:0000256" key="4">
    <source>
        <dbReference type="ARBA" id="ARBA00023002"/>
    </source>
</evidence>
<dbReference type="Gene3D" id="1.10.760.10">
    <property type="entry name" value="Cytochrome c-like domain"/>
    <property type="match status" value="1"/>
</dbReference>
<keyword evidence="9" id="KW-1185">Reference proteome</keyword>
<dbReference type="GO" id="GO:0046872">
    <property type="term" value="F:metal ion binding"/>
    <property type="evidence" value="ECO:0007669"/>
    <property type="project" value="UniProtKB-KW"/>
</dbReference>
<proteinExistence type="predicted"/>
<keyword evidence="5 6" id="KW-0408">Iron</keyword>
<comment type="caution">
    <text evidence="8">The sequence shown here is derived from an EMBL/GenBank/DDBJ whole genome shotgun (WGS) entry which is preliminary data.</text>
</comment>
<dbReference type="AlphaFoldDB" id="A0A841HGX9"/>
<evidence type="ECO:0000256" key="5">
    <source>
        <dbReference type="ARBA" id="ARBA00023004"/>
    </source>
</evidence>
<reference evidence="8 9" key="1">
    <citation type="submission" date="2020-08" db="EMBL/GenBank/DDBJ databases">
        <title>Genomic Encyclopedia of Type Strains, Phase IV (KMG-IV): sequencing the most valuable type-strain genomes for metagenomic binning, comparative biology and taxonomic classification.</title>
        <authorList>
            <person name="Goeker M."/>
        </authorList>
    </citation>
    <scope>NUCLEOTIDE SEQUENCE [LARGE SCALE GENOMIC DNA]</scope>
    <source>
        <strain evidence="8 9">DSM 26723</strain>
    </source>
</reference>
<name>A0A841HGX9_9GAMM</name>
<dbReference type="Proteomes" id="UP000588068">
    <property type="component" value="Unassembled WGS sequence"/>
</dbReference>
<dbReference type="PANTHER" id="PTHR30600:SF10">
    <property type="entry name" value="BLL6722 PROTEIN"/>
    <property type="match status" value="1"/>
</dbReference>
<evidence type="ECO:0000256" key="6">
    <source>
        <dbReference type="PROSITE-ProRule" id="PRU00433"/>
    </source>
</evidence>
<sequence>MTDAPNATHVTVSRAVPALSGLQFTAPYQQDRTIATLEEQARAALKAHMQSSVEPTPEFLESIAYFERQLFANAGARRVAAALVEGLAAPEVDPPLTALEKQGKEKFELFCGKCHGGAAQVKNLENRIFPPFDGTTNPVSINVGVSNPLPSGMTSEIHGIGFDLPTQRFTIDLPAGGSVQLLSSDPGTVLTDVHALETVGGNQVFNRFDIPQLRGINDTAPYFHDHRAQSLEDVVRHYQRFFAFINEVRGFPLPKIPDEDVDPMVAYMRKVF</sequence>
<keyword evidence="3" id="KW-0732">Signal</keyword>
<dbReference type="InterPro" id="IPR009056">
    <property type="entry name" value="Cyt_c-like_dom"/>
</dbReference>
<organism evidence="8 9">
    <name type="scientific">Povalibacter uvarum</name>
    <dbReference type="NCBI Taxonomy" id="732238"/>
    <lineage>
        <taxon>Bacteria</taxon>
        <taxon>Pseudomonadati</taxon>
        <taxon>Pseudomonadota</taxon>
        <taxon>Gammaproteobacteria</taxon>
        <taxon>Steroidobacterales</taxon>
        <taxon>Steroidobacteraceae</taxon>
        <taxon>Povalibacter</taxon>
    </lineage>
</organism>
<dbReference type="GO" id="GO:0009055">
    <property type="term" value="F:electron transfer activity"/>
    <property type="evidence" value="ECO:0007669"/>
    <property type="project" value="InterPro"/>
</dbReference>
<dbReference type="InterPro" id="IPR036909">
    <property type="entry name" value="Cyt_c-like_dom_sf"/>
</dbReference>
<dbReference type="SUPFAM" id="SSF46626">
    <property type="entry name" value="Cytochrome c"/>
    <property type="match status" value="1"/>
</dbReference>
<keyword evidence="1 6" id="KW-0349">Heme</keyword>
<keyword evidence="4" id="KW-0560">Oxidoreductase</keyword>
<dbReference type="InterPro" id="IPR051395">
    <property type="entry name" value="Cytochrome_c_Peroxidase/MauG"/>
</dbReference>
<accession>A0A841HGX9</accession>
<evidence type="ECO:0000313" key="8">
    <source>
        <dbReference type="EMBL" id="MBB6092391.1"/>
    </source>
</evidence>
<evidence type="ECO:0000313" key="9">
    <source>
        <dbReference type="Proteomes" id="UP000588068"/>
    </source>
</evidence>
<evidence type="ECO:0000256" key="3">
    <source>
        <dbReference type="ARBA" id="ARBA00022729"/>
    </source>
</evidence>
<dbReference type="EMBL" id="JACHHZ010000001">
    <property type="protein sequence ID" value="MBB6092391.1"/>
    <property type="molecule type" value="Genomic_DNA"/>
</dbReference>
<evidence type="ECO:0000256" key="2">
    <source>
        <dbReference type="ARBA" id="ARBA00022723"/>
    </source>
</evidence>
<dbReference type="GO" id="GO:0004130">
    <property type="term" value="F:cytochrome-c peroxidase activity"/>
    <property type="evidence" value="ECO:0007669"/>
    <property type="project" value="TreeGrafter"/>
</dbReference>
<protein>
    <recommendedName>
        <fullName evidence="7">Cytochrome c domain-containing protein</fullName>
    </recommendedName>
</protein>
<evidence type="ECO:0000256" key="1">
    <source>
        <dbReference type="ARBA" id="ARBA00022617"/>
    </source>
</evidence>
<dbReference type="GO" id="GO:0020037">
    <property type="term" value="F:heme binding"/>
    <property type="evidence" value="ECO:0007669"/>
    <property type="project" value="InterPro"/>
</dbReference>
<gene>
    <name evidence="8" type="ORF">HNQ60_001237</name>
</gene>
<keyword evidence="2 6" id="KW-0479">Metal-binding</keyword>
<dbReference type="PROSITE" id="PS51007">
    <property type="entry name" value="CYTC"/>
    <property type="match status" value="1"/>
</dbReference>
<feature type="domain" description="Cytochrome c" evidence="7">
    <location>
        <begin position="98"/>
        <end position="272"/>
    </location>
</feature>
<evidence type="ECO:0000259" key="7">
    <source>
        <dbReference type="PROSITE" id="PS51007"/>
    </source>
</evidence>